<sequence>MKHLILTLFLVGLFNPFLSGQEMHRKWGASVIGGVSVQTVSYKGENKHSGTVVKPGAGIGLNLRLRLSPKSSLQLSGSLALDRYTIQGHVKRSVDYYWVQRRDTTYSAKYFGNLEQERIYWQGVLAYRYTIDHRWGLSLGIRTEGLLRESGSFTTYRGESYRWVDGESTLVEAVEWEPRSDWYYVGEDREGGLQANVYCQLNRRLQLIASLDAPIPFIISYGYNYSRYKLMAGYRLF</sequence>
<comment type="caution">
    <text evidence="1">The sequence shown here is derived from an EMBL/GenBank/DDBJ whole genome shotgun (WGS) entry which is preliminary data.</text>
</comment>
<gene>
    <name evidence="1" type="ORF">FUA23_10625</name>
</gene>
<organism evidence="1 2">
    <name type="scientific">Neolewinella aurantiaca</name>
    <dbReference type="NCBI Taxonomy" id="2602767"/>
    <lineage>
        <taxon>Bacteria</taxon>
        <taxon>Pseudomonadati</taxon>
        <taxon>Bacteroidota</taxon>
        <taxon>Saprospiria</taxon>
        <taxon>Saprospirales</taxon>
        <taxon>Lewinellaceae</taxon>
        <taxon>Neolewinella</taxon>
    </lineage>
</organism>
<dbReference type="Proteomes" id="UP000321907">
    <property type="component" value="Unassembled WGS sequence"/>
</dbReference>
<evidence type="ECO:0000313" key="1">
    <source>
        <dbReference type="EMBL" id="TXF89412.1"/>
    </source>
</evidence>
<keyword evidence="2" id="KW-1185">Reference proteome</keyword>
<dbReference type="EMBL" id="VOXD01000014">
    <property type="protein sequence ID" value="TXF89412.1"/>
    <property type="molecule type" value="Genomic_DNA"/>
</dbReference>
<name>A0A5C7FV63_9BACT</name>
<accession>A0A5C7FV63</accession>
<reference evidence="1 2" key="1">
    <citation type="submission" date="2019-08" db="EMBL/GenBank/DDBJ databases">
        <title>Lewinella sp. strain SSH13 Genome sequencing and assembly.</title>
        <authorList>
            <person name="Kim I."/>
        </authorList>
    </citation>
    <scope>NUCLEOTIDE SEQUENCE [LARGE SCALE GENOMIC DNA]</scope>
    <source>
        <strain evidence="1 2">SSH13</strain>
    </source>
</reference>
<evidence type="ECO:0000313" key="2">
    <source>
        <dbReference type="Proteomes" id="UP000321907"/>
    </source>
</evidence>
<dbReference type="AlphaFoldDB" id="A0A5C7FV63"/>
<proteinExistence type="predicted"/>
<protein>
    <submittedName>
        <fullName evidence="1">Uncharacterized protein</fullName>
    </submittedName>
</protein>
<dbReference type="RefSeq" id="WP_147930722.1">
    <property type="nucleotide sequence ID" value="NZ_VOXD01000014.1"/>
</dbReference>